<dbReference type="NCBIfam" id="TIGR01444">
    <property type="entry name" value="fkbM_fam"/>
    <property type="match status" value="1"/>
</dbReference>
<comment type="caution">
    <text evidence="2">The sequence shown here is derived from an EMBL/GenBank/DDBJ whole genome shotgun (WGS) entry which is preliminary data.</text>
</comment>
<feature type="domain" description="Methyltransferase FkbM" evidence="1">
    <location>
        <begin position="60"/>
        <end position="232"/>
    </location>
</feature>
<dbReference type="InterPro" id="IPR052514">
    <property type="entry name" value="SAM-dependent_MTase"/>
</dbReference>
<protein>
    <recommendedName>
        <fullName evidence="1">Methyltransferase FkbM domain-containing protein</fullName>
    </recommendedName>
</protein>
<reference evidence="2" key="1">
    <citation type="journal article" date="2015" name="Nature">
        <title>Complex archaea that bridge the gap between prokaryotes and eukaryotes.</title>
        <authorList>
            <person name="Spang A."/>
            <person name="Saw J.H."/>
            <person name="Jorgensen S.L."/>
            <person name="Zaremba-Niedzwiedzka K."/>
            <person name="Martijn J."/>
            <person name="Lind A.E."/>
            <person name="van Eijk R."/>
            <person name="Schleper C."/>
            <person name="Guy L."/>
            <person name="Ettema T.J."/>
        </authorList>
    </citation>
    <scope>NUCLEOTIDE SEQUENCE</scope>
</reference>
<dbReference type="Pfam" id="PF05050">
    <property type="entry name" value="Methyltransf_21"/>
    <property type="match status" value="1"/>
</dbReference>
<proteinExistence type="predicted"/>
<gene>
    <name evidence="2" type="ORF">LCGC14_1208050</name>
</gene>
<dbReference type="EMBL" id="LAZR01006261">
    <property type="protein sequence ID" value="KKM93476.1"/>
    <property type="molecule type" value="Genomic_DNA"/>
</dbReference>
<evidence type="ECO:0000313" key="2">
    <source>
        <dbReference type="EMBL" id="KKM93476.1"/>
    </source>
</evidence>
<dbReference type="Gene3D" id="3.40.50.150">
    <property type="entry name" value="Vaccinia Virus protein VP39"/>
    <property type="match status" value="1"/>
</dbReference>
<evidence type="ECO:0000259" key="1">
    <source>
        <dbReference type="Pfam" id="PF05050"/>
    </source>
</evidence>
<dbReference type="PANTHER" id="PTHR34203">
    <property type="entry name" value="METHYLTRANSFERASE, FKBM FAMILY PROTEIN"/>
    <property type="match status" value="1"/>
</dbReference>
<dbReference type="AlphaFoldDB" id="A0A0F9M298"/>
<sequence>MIRFEAGGWWLPDGEEHLQQWMNQVRAREAGPGGETRLTYQYHKYSACRPFTKSWRTAVDVGAHVGLWSWVMARDFGNVVGFEPMPEHAACWRENMAGAENASLLPFALGAEPGTVLLKTRTPGSSGDTGVDPAAERSSLRATVHVPGYDADAAEGVVAELRRLDDFELADVDFIKIDCEGYELWVLQGAVETLKRCRPCLIVEQKPETGMEERYGVTAKQAIDFLEGLGARLRKVIQGDYIFSWDG</sequence>
<accession>A0A0F9M298</accession>
<organism evidence="2">
    <name type="scientific">marine sediment metagenome</name>
    <dbReference type="NCBI Taxonomy" id="412755"/>
    <lineage>
        <taxon>unclassified sequences</taxon>
        <taxon>metagenomes</taxon>
        <taxon>ecological metagenomes</taxon>
    </lineage>
</organism>
<dbReference type="InterPro" id="IPR006342">
    <property type="entry name" value="FkbM_mtfrase"/>
</dbReference>
<dbReference type="InterPro" id="IPR029063">
    <property type="entry name" value="SAM-dependent_MTases_sf"/>
</dbReference>
<name>A0A0F9M298_9ZZZZ</name>
<dbReference type="SUPFAM" id="SSF53335">
    <property type="entry name" value="S-adenosyl-L-methionine-dependent methyltransferases"/>
    <property type="match status" value="1"/>
</dbReference>
<dbReference type="PANTHER" id="PTHR34203:SF15">
    <property type="entry name" value="SLL1173 PROTEIN"/>
    <property type="match status" value="1"/>
</dbReference>